<evidence type="ECO:0000256" key="1">
    <source>
        <dbReference type="ARBA" id="ARBA00004123"/>
    </source>
</evidence>
<sequence>AINHRYDKLHYDLRPYAMMTKTCYMKFDPMSHRAKLPDNLCSLLWNITGIEVAYPKKTPLCRLMLAKPFQEGPSNGPIPFFMLPTIFSHKLEKTLTISYVESGTLTLFWRGFFQNALSNEETQLTLIYWLGNTWNKCHFQFDNNPHMSCKISGQWRDVCKIHRLTEGVTVKFGVTEESNNKIVYFKLSSFLGVRTTMFAPSTSGRRKTFYQSQHYFKL</sequence>
<dbReference type="EMBL" id="ASHM01015070">
    <property type="protein sequence ID" value="PNX96985.1"/>
    <property type="molecule type" value="Genomic_DNA"/>
</dbReference>
<evidence type="ECO:0000256" key="5">
    <source>
        <dbReference type="ARBA" id="ARBA00023242"/>
    </source>
</evidence>
<proteinExistence type="predicted"/>
<evidence type="ECO:0000256" key="4">
    <source>
        <dbReference type="ARBA" id="ARBA00023163"/>
    </source>
</evidence>
<gene>
    <name evidence="7" type="ORF">L195_g014486</name>
    <name evidence="6" type="ORF">L195_g020203</name>
</gene>
<evidence type="ECO:0000256" key="2">
    <source>
        <dbReference type="ARBA" id="ARBA00023015"/>
    </source>
</evidence>
<organism evidence="6 8">
    <name type="scientific">Trifolium pratense</name>
    <name type="common">Red clover</name>
    <dbReference type="NCBI Taxonomy" id="57577"/>
    <lineage>
        <taxon>Eukaryota</taxon>
        <taxon>Viridiplantae</taxon>
        <taxon>Streptophyta</taxon>
        <taxon>Embryophyta</taxon>
        <taxon>Tracheophyta</taxon>
        <taxon>Spermatophyta</taxon>
        <taxon>Magnoliopsida</taxon>
        <taxon>eudicotyledons</taxon>
        <taxon>Gunneridae</taxon>
        <taxon>Pentapetalae</taxon>
        <taxon>rosids</taxon>
        <taxon>fabids</taxon>
        <taxon>Fabales</taxon>
        <taxon>Fabaceae</taxon>
        <taxon>Papilionoideae</taxon>
        <taxon>50 kb inversion clade</taxon>
        <taxon>NPAAA clade</taxon>
        <taxon>Hologalegina</taxon>
        <taxon>IRL clade</taxon>
        <taxon>Trifolieae</taxon>
        <taxon>Trifolium</taxon>
    </lineage>
</organism>
<feature type="non-terminal residue" evidence="6">
    <location>
        <position position="1"/>
    </location>
</feature>
<evidence type="ECO:0000313" key="6">
    <source>
        <dbReference type="EMBL" id="PNX96985.1"/>
    </source>
</evidence>
<reference evidence="6 8" key="2">
    <citation type="journal article" date="2017" name="Front. Plant Sci.">
        <title>Gene Classification and Mining of Molecular Markers Useful in Red Clover (Trifolium pratense) Breeding.</title>
        <authorList>
            <person name="Istvanek J."/>
            <person name="Dluhosova J."/>
            <person name="Dluhos P."/>
            <person name="Patkova L."/>
            <person name="Nedelnik J."/>
            <person name="Repkova J."/>
        </authorList>
    </citation>
    <scope>NUCLEOTIDE SEQUENCE [LARGE SCALE GENOMIC DNA]</scope>
    <source>
        <strain evidence="8">cv. Tatra</strain>
        <tissue evidence="6">Young leaves</tissue>
    </source>
</reference>
<evidence type="ECO:0000256" key="3">
    <source>
        <dbReference type="ARBA" id="ARBA00023125"/>
    </source>
</evidence>
<dbReference type="SUPFAM" id="SSF101936">
    <property type="entry name" value="DNA-binding pseudobarrel domain"/>
    <property type="match status" value="1"/>
</dbReference>
<dbReference type="Proteomes" id="UP000236291">
    <property type="component" value="Unassembled WGS sequence"/>
</dbReference>
<keyword evidence="4" id="KW-0804">Transcription</keyword>
<keyword evidence="5" id="KW-0539">Nucleus</keyword>
<dbReference type="EMBL" id="ASHM01009626">
    <property type="protein sequence ID" value="PNY17735.1"/>
    <property type="molecule type" value="Genomic_DNA"/>
</dbReference>
<protein>
    <submittedName>
        <fullName evidence="6">Uncharacterized protein</fullName>
    </submittedName>
</protein>
<keyword evidence="3" id="KW-0238">DNA-binding</keyword>
<dbReference type="InterPro" id="IPR015300">
    <property type="entry name" value="DNA-bd_pseudobarrel_sf"/>
</dbReference>
<dbReference type="AlphaFoldDB" id="A0A2K3N1Q4"/>
<name>A0A2K3N1Q4_TRIPR</name>
<comment type="caution">
    <text evidence="6">The sequence shown here is derived from an EMBL/GenBank/DDBJ whole genome shotgun (WGS) entry which is preliminary data.</text>
</comment>
<keyword evidence="2" id="KW-0805">Transcription regulation</keyword>
<dbReference type="GO" id="GO:0005634">
    <property type="term" value="C:nucleus"/>
    <property type="evidence" value="ECO:0007669"/>
    <property type="project" value="UniProtKB-SubCell"/>
</dbReference>
<comment type="subcellular location">
    <subcellularLocation>
        <location evidence="1">Nucleus</location>
    </subcellularLocation>
</comment>
<evidence type="ECO:0000313" key="7">
    <source>
        <dbReference type="EMBL" id="PNY17735.1"/>
    </source>
</evidence>
<reference evidence="6 8" key="1">
    <citation type="journal article" date="2014" name="Am. J. Bot.">
        <title>Genome assembly and annotation for red clover (Trifolium pratense; Fabaceae).</title>
        <authorList>
            <person name="Istvanek J."/>
            <person name="Jaros M."/>
            <person name="Krenek A."/>
            <person name="Repkova J."/>
        </authorList>
    </citation>
    <scope>NUCLEOTIDE SEQUENCE [LARGE SCALE GENOMIC DNA]</scope>
    <source>
        <strain evidence="8">cv. Tatra</strain>
        <tissue evidence="6">Young leaves</tissue>
    </source>
</reference>
<evidence type="ECO:0000313" key="8">
    <source>
        <dbReference type="Proteomes" id="UP000236291"/>
    </source>
</evidence>
<dbReference type="GO" id="GO:0003677">
    <property type="term" value="F:DNA binding"/>
    <property type="evidence" value="ECO:0007669"/>
    <property type="project" value="UniProtKB-KW"/>
</dbReference>
<accession>A0A2K3N1Q4</accession>